<proteinExistence type="inferred from homology"/>
<evidence type="ECO:0000256" key="4">
    <source>
        <dbReference type="RuleBase" id="RU003345"/>
    </source>
</evidence>
<dbReference type="Proteomes" id="UP000195729">
    <property type="component" value="Chromosome"/>
</dbReference>
<evidence type="ECO:0000313" key="6">
    <source>
        <dbReference type="EMBL" id="ARU95225.1"/>
    </source>
</evidence>
<dbReference type="EMBL" id="CP015579">
    <property type="protein sequence ID" value="ARU95225.1"/>
    <property type="molecule type" value="Genomic_DNA"/>
</dbReference>
<accession>A0A1Y0LBS6</accession>
<dbReference type="InterPro" id="IPR016162">
    <property type="entry name" value="Ald_DH_N"/>
</dbReference>
<dbReference type="Gene3D" id="3.40.309.10">
    <property type="entry name" value="Aldehyde Dehydrogenase, Chain A, domain 2"/>
    <property type="match status" value="1"/>
</dbReference>
<dbReference type="GO" id="GO:0009450">
    <property type="term" value="P:gamma-aminobutyric acid catabolic process"/>
    <property type="evidence" value="ECO:0007669"/>
    <property type="project" value="TreeGrafter"/>
</dbReference>
<evidence type="ECO:0000313" key="9">
    <source>
        <dbReference type="Proteomes" id="UP000195814"/>
    </source>
</evidence>
<dbReference type="InterPro" id="IPR016161">
    <property type="entry name" value="Ald_DH/histidinol_DH"/>
</dbReference>
<evidence type="ECO:0000259" key="5">
    <source>
        <dbReference type="Pfam" id="PF00171"/>
    </source>
</evidence>
<dbReference type="PANTHER" id="PTHR43353">
    <property type="entry name" value="SUCCINATE-SEMIALDEHYDE DEHYDROGENASE, MITOCHONDRIAL"/>
    <property type="match status" value="1"/>
</dbReference>
<evidence type="ECO:0000256" key="3">
    <source>
        <dbReference type="PROSITE-ProRule" id="PRU10007"/>
    </source>
</evidence>
<protein>
    <recommendedName>
        <fullName evidence="5">Aldehyde dehydrogenase domain-containing protein</fullName>
    </recommendedName>
</protein>
<sequence>MTQYNHLLPDSPAHFINGHWVKSAQHDEVLNPATGKVICQVAKGDKEVVDQAVRAAIKAQKAWASKPQPERATFLEAWIEQIKQNYEALATLLTTEQGKPLSEARGEVDMAITMLRYAANFAWKRQGDVLASSAPHQHSVTREVPLGVIGAIIPWNYPLALFLRKAAPALIAGNSIVIKPSEVTPLSSLALATLSQQAGIPDGIVNVVCGEGRSVGDALVKHPGTALITMTGSTRAGKEIMKNAAEKVIPVSLELGGKAPFIVMADADIEKAARDALNSRMANCGQVCICNERTYVQRAVYDQFIKALQKAAQEIVVGDPLQEGTIVGPKVSAAEKQHVDELLETTVKQGGKILWQAKLPQDPALAKGNWVAPAIVTDLPADAQILTEEVFGPILPVVVFDTQEEVIDKANAAEYGLSSYLYTRDLSTALQISDQLEYGEVYINRFGPEEINGFHAGWKLSGLGGDDGEYGYQLYIKRKTIYIDYQ</sequence>
<keyword evidence="8" id="KW-1185">Reference proteome</keyword>
<feature type="domain" description="Aldehyde dehydrogenase" evidence="5">
    <location>
        <begin position="20"/>
        <end position="481"/>
    </location>
</feature>
<evidence type="ECO:0000313" key="8">
    <source>
        <dbReference type="Proteomes" id="UP000195729"/>
    </source>
</evidence>
<dbReference type="Pfam" id="PF00171">
    <property type="entry name" value="Aldedh"/>
    <property type="match status" value="1"/>
</dbReference>
<dbReference type="FunFam" id="3.40.605.10:FF:000007">
    <property type="entry name" value="NAD/NADP-dependent betaine aldehyde dehydrogenase"/>
    <property type="match status" value="1"/>
</dbReference>
<dbReference type="Gene3D" id="3.40.605.10">
    <property type="entry name" value="Aldehyde Dehydrogenase, Chain A, domain 1"/>
    <property type="match status" value="1"/>
</dbReference>
<dbReference type="Proteomes" id="UP000195814">
    <property type="component" value="Chromosome"/>
</dbReference>
<keyword evidence="2 4" id="KW-0560">Oxidoreductase</keyword>
<feature type="active site" evidence="3">
    <location>
        <position position="254"/>
    </location>
</feature>
<dbReference type="OrthoDB" id="9812625at2"/>
<organism evidence="6 9">
    <name type="scientific">Tatumella citrea</name>
    <name type="common">Pantoea citrea</name>
    <dbReference type="NCBI Taxonomy" id="53336"/>
    <lineage>
        <taxon>Bacteria</taxon>
        <taxon>Pseudomonadati</taxon>
        <taxon>Pseudomonadota</taxon>
        <taxon>Gammaproteobacteria</taxon>
        <taxon>Enterobacterales</taxon>
        <taxon>Erwiniaceae</taxon>
        <taxon>Tatumella</taxon>
    </lineage>
</organism>
<dbReference type="GO" id="GO:0004777">
    <property type="term" value="F:succinate-semialdehyde dehydrogenase (NAD+) activity"/>
    <property type="evidence" value="ECO:0007669"/>
    <property type="project" value="TreeGrafter"/>
</dbReference>
<dbReference type="RefSeq" id="WP_087489586.1">
    <property type="nucleotide sequence ID" value="NZ_CP015579.1"/>
</dbReference>
<reference evidence="8 9" key="1">
    <citation type="submission" date="2016-05" db="EMBL/GenBank/DDBJ databases">
        <title>Complete genome sequence of two 2,5-diketo-D-glunonic acid producing strain Tatumella citrea.</title>
        <authorList>
            <person name="Duan C."/>
            <person name="Yang J."/>
            <person name="Yang S."/>
        </authorList>
    </citation>
    <scope>NUCLEOTIDE SEQUENCE [LARGE SCALE GENOMIC DNA]</scope>
    <source>
        <strain evidence="7 8">ATCC 39140</strain>
        <strain evidence="6 9">DSM 13699</strain>
    </source>
</reference>
<evidence type="ECO:0000256" key="2">
    <source>
        <dbReference type="ARBA" id="ARBA00023002"/>
    </source>
</evidence>
<dbReference type="InterPro" id="IPR015590">
    <property type="entry name" value="Aldehyde_DH_dom"/>
</dbReference>
<dbReference type="InterPro" id="IPR050740">
    <property type="entry name" value="Aldehyde_DH_Superfamily"/>
</dbReference>
<evidence type="ECO:0000313" key="7">
    <source>
        <dbReference type="EMBL" id="ARU99265.1"/>
    </source>
</evidence>
<dbReference type="PROSITE" id="PS00687">
    <property type="entry name" value="ALDEHYDE_DEHYDR_GLU"/>
    <property type="match status" value="1"/>
</dbReference>
<name>A0A1Y0LBS6_TATCI</name>
<comment type="similarity">
    <text evidence="1 4">Belongs to the aldehyde dehydrogenase family.</text>
</comment>
<dbReference type="KEGG" id="tci:A7K98_16610"/>
<dbReference type="InterPro" id="IPR029510">
    <property type="entry name" value="Ald_DH_CS_GLU"/>
</dbReference>
<dbReference type="SUPFAM" id="SSF53720">
    <property type="entry name" value="ALDH-like"/>
    <property type="match status" value="1"/>
</dbReference>
<evidence type="ECO:0000256" key="1">
    <source>
        <dbReference type="ARBA" id="ARBA00009986"/>
    </source>
</evidence>
<dbReference type="PANTHER" id="PTHR43353:SF5">
    <property type="entry name" value="SUCCINATE-SEMIALDEHYDE DEHYDROGENASE, MITOCHONDRIAL"/>
    <property type="match status" value="1"/>
</dbReference>
<dbReference type="AlphaFoldDB" id="A0A1Y0LBS6"/>
<dbReference type="FunFam" id="3.40.309.10:FF:000009">
    <property type="entry name" value="Aldehyde dehydrogenase A"/>
    <property type="match status" value="1"/>
</dbReference>
<dbReference type="EMBL" id="CP015581">
    <property type="protein sequence ID" value="ARU99265.1"/>
    <property type="molecule type" value="Genomic_DNA"/>
</dbReference>
<dbReference type="InterPro" id="IPR016163">
    <property type="entry name" value="Ald_DH_C"/>
</dbReference>
<gene>
    <name evidence="6" type="ORF">A7K98_16610</name>
    <name evidence="7" type="ORF">A7K99_16595</name>
</gene>